<evidence type="ECO:0000256" key="1">
    <source>
        <dbReference type="SAM" id="SignalP"/>
    </source>
</evidence>
<evidence type="ECO:0000313" key="3">
    <source>
        <dbReference type="Proteomes" id="UP000764045"/>
    </source>
</evidence>
<dbReference type="Proteomes" id="UP000764045">
    <property type="component" value="Unassembled WGS sequence"/>
</dbReference>
<keyword evidence="3" id="KW-1185">Reference proteome</keyword>
<feature type="signal peptide" evidence="1">
    <location>
        <begin position="1"/>
        <end position="19"/>
    </location>
</feature>
<protein>
    <submittedName>
        <fullName evidence="2">DUF3256 family protein</fullName>
    </submittedName>
</protein>
<dbReference type="RefSeq" id="WP_205109701.1">
    <property type="nucleotide sequence ID" value="NZ_JACJJL010000013.1"/>
</dbReference>
<dbReference type="Pfam" id="PF11644">
    <property type="entry name" value="DUF3256"/>
    <property type="match status" value="1"/>
</dbReference>
<gene>
    <name evidence="2" type="ORF">H6B30_08900</name>
</gene>
<reference evidence="2 3" key="1">
    <citation type="journal article" date="2021" name="Sci. Rep.">
        <title>The distribution of antibiotic resistance genes in chicken gut microbiota commensals.</title>
        <authorList>
            <person name="Juricova H."/>
            <person name="Matiasovicova J."/>
            <person name="Kubasova T."/>
            <person name="Cejkova D."/>
            <person name="Rychlik I."/>
        </authorList>
    </citation>
    <scope>NUCLEOTIDE SEQUENCE [LARGE SCALE GENOMIC DNA]</scope>
    <source>
        <strain evidence="2 3">An819</strain>
    </source>
</reference>
<keyword evidence="1" id="KW-0732">Signal</keyword>
<dbReference type="InterPro" id="IPR021670">
    <property type="entry name" value="DUF3256"/>
</dbReference>
<dbReference type="AlphaFoldDB" id="A0A938WL62"/>
<dbReference type="EMBL" id="JACJJL010000013">
    <property type="protein sequence ID" value="MBM6661861.1"/>
    <property type="molecule type" value="Genomic_DNA"/>
</dbReference>
<proteinExistence type="predicted"/>
<sequence>MKYILVLVAIVLSTFDAAAQRQDMRDVFKHMPDSVLGYLSENNRLDMIDFIDSKMQAKVENGLGGTSRLDTITTDYLRLTLTPASTVEMRLLPCASGNGGADSTLVCLVATYGDSIRESVVSYYTTRWKAVDGLPDPLQSDKVNNCLSSDSLVSDGFPAVSASVCKEAELSPSSNSMTIKMTIPVFLTDRKIEVKPLDKSITLNWDGTSFK</sequence>
<feature type="chain" id="PRO_5037749931" evidence="1">
    <location>
        <begin position="20"/>
        <end position="211"/>
    </location>
</feature>
<name>A0A938WL62_9BACT</name>
<evidence type="ECO:0000313" key="2">
    <source>
        <dbReference type="EMBL" id="MBM6661861.1"/>
    </source>
</evidence>
<comment type="caution">
    <text evidence="2">The sequence shown here is derived from an EMBL/GenBank/DDBJ whole genome shotgun (WGS) entry which is preliminary data.</text>
</comment>
<accession>A0A938WL62</accession>
<organism evidence="2 3">
    <name type="scientific">Marseilla massiliensis</name>
    <dbReference type="NCBI Taxonomy" id="1841864"/>
    <lineage>
        <taxon>Bacteria</taxon>
        <taxon>Pseudomonadati</taxon>
        <taxon>Bacteroidota</taxon>
        <taxon>Bacteroidia</taxon>
        <taxon>Bacteroidales</taxon>
        <taxon>Prevotellaceae</taxon>
        <taxon>Marseilla</taxon>
    </lineage>
</organism>
<dbReference type="SUPFAM" id="SSF160925">
    <property type="entry name" value="PG1388-like"/>
    <property type="match status" value="1"/>
</dbReference>